<dbReference type="AlphaFoldDB" id="A0A392MCU9"/>
<protein>
    <submittedName>
        <fullName evidence="1">Proteasome subunit alpha type-3-like</fullName>
    </submittedName>
</protein>
<evidence type="ECO:0000313" key="2">
    <source>
        <dbReference type="Proteomes" id="UP000265520"/>
    </source>
</evidence>
<dbReference type="GO" id="GO:0000502">
    <property type="term" value="C:proteasome complex"/>
    <property type="evidence" value="ECO:0007669"/>
    <property type="project" value="UniProtKB-KW"/>
</dbReference>
<comment type="caution">
    <text evidence="1">The sequence shown here is derived from an EMBL/GenBank/DDBJ whole genome shotgun (WGS) entry which is preliminary data.</text>
</comment>
<keyword evidence="1" id="KW-0647">Proteasome</keyword>
<keyword evidence="2" id="KW-1185">Reference proteome</keyword>
<name>A0A392MCU9_9FABA</name>
<proteinExistence type="predicted"/>
<dbReference type="EMBL" id="LXQA010007936">
    <property type="protein sequence ID" value="MCH85121.1"/>
    <property type="molecule type" value="Genomic_DNA"/>
</dbReference>
<feature type="non-terminal residue" evidence="1">
    <location>
        <position position="1"/>
    </location>
</feature>
<evidence type="ECO:0000313" key="1">
    <source>
        <dbReference type="EMBL" id="MCH85121.1"/>
    </source>
</evidence>
<sequence>EIEKLKLQDLTCRQGVIAVAKISIYGVHDEAKDKDFELEMSWVCDESNRQHEKVRQ</sequence>
<gene>
    <name evidence="1" type="ORF">A2U01_0005963</name>
</gene>
<reference evidence="1 2" key="1">
    <citation type="journal article" date="2018" name="Front. Plant Sci.">
        <title>Red Clover (Trifolium pratense) and Zigzag Clover (T. medium) - A Picture of Genomic Similarities and Differences.</title>
        <authorList>
            <person name="Dluhosova J."/>
            <person name="Istvanek J."/>
            <person name="Nedelnik J."/>
            <person name="Repkova J."/>
        </authorList>
    </citation>
    <scope>NUCLEOTIDE SEQUENCE [LARGE SCALE GENOMIC DNA]</scope>
    <source>
        <strain evidence="2">cv. 10/8</strain>
        <tissue evidence="1">Leaf</tissue>
    </source>
</reference>
<organism evidence="1 2">
    <name type="scientific">Trifolium medium</name>
    <dbReference type="NCBI Taxonomy" id="97028"/>
    <lineage>
        <taxon>Eukaryota</taxon>
        <taxon>Viridiplantae</taxon>
        <taxon>Streptophyta</taxon>
        <taxon>Embryophyta</taxon>
        <taxon>Tracheophyta</taxon>
        <taxon>Spermatophyta</taxon>
        <taxon>Magnoliopsida</taxon>
        <taxon>eudicotyledons</taxon>
        <taxon>Gunneridae</taxon>
        <taxon>Pentapetalae</taxon>
        <taxon>rosids</taxon>
        <taxon>fabids</taxon>
        <taxon>Fabales</taxon>
        <taxon>Fabaceae</taxon>
        <taxon>Papilionoideae</taxon>
        <taxon>50 kb inversion clade</taxon>
        <taxon>NPAAA clade</taxon>
        <taxon>Hologalegina</taxon>
        <taxon>IRL clade</taxon>
        <taxon>Trifolieae</taxon>
        <taxon>Trifolium</taxon>
    </lineage>
</organism>
<dbReference type="Proteomes" id="UP000265520">
    <property type="component" value="Unassembled WGS sequence"/>
</dbReference>
<dbReference type="InterPro" id="IPR029055">
    <property type="entry name" value="Ntn_hydrolases_N"/>
</dbReference>
<accession>A0A392MCU9</accession>
<dbReference type="Gene3D" id="3.60.20.10">
    <property type="entry name" value="Glutamine Phosphoribosylpyrophosphate, subunit 1, domain 1"/>
    <property type="match status" value="1"/>
</dbReference>